<accession>A0ABQ2F9L1</accession>
<feature type="compositionally biased region" description="Basic and acidic residues" evidence="1">
    <location>
        <begin position="131"/>
        <end position="142"/>
    </location>
</feature>
<reference evidence="4" key="1">
    <citation type="journal article" date="2019" name="Int. J. Syst. Evol. Microbiol.">
        <title>The Global Catalogue of Microorganisms (GCM) 10K type strain sequencing project: providing services to taxonomists for standard genome sequencing and annotation.</title>
        <authorList>
            <consortium name="The Broad Institute Genomics Platform"/>
            <consortium name="The Broad Institute Genome Sequencing Center for Infectious Disease"/>
            <person name="Wu L."/>
            <person name="Ma J."/>
        </authorList>
    </citation>
    <scope>NUCLEOTIDE SEQUENCE [LARGE SCALE GENOMIC DNA]</scope>
    <source>
        <strain evidence="4">CGMCC 1.5362</strain>
    </source>
</reference>
<keyword evidence="2" id="KW-0812">Transmembrane</keyword>
<organism evidence="3 4">
    <name type="scientific">Ornithinimicrobium pekingense</name>
    <dbReference type="NCBI Taxonomy" id="384677"/>
    <lineage>
        <taxon>Bacteria</taxon>
        <taxon>Bacillati</taxon>
        <taxon>Actinomycetota</taxon>
        <taxon>Actinomycetes</taxon>
        <taxon>Micrococcales</taxon>
        <taxon>Ornithinimicrobiaceae</taxon>
        <taxon>Ornithinimicrobium</taxon>
    </lineage>
</organism>
<feature type="compositionally biased region" description="Low complexity" evidence="1">
    <location>
        <begin position="90"/>
        <end position="100"/>
    </location>
</feature>
<keyword evidence="2" id="KW-0472">Membrane</keyword>
<comment type="caution">
    <text evidence="3">The sequence shown here is derived from an EMBL/GenBank/DDBJ whole genome shotgun (WGS) entry which is preliminary data.</text>
</comment>
<feature type="transmembrane region" description="Helical" evidence="2">
    <location>
        <begin position="47"/>
        <end position="69"/>
    </location>
</feature>
<evidence type="ECO:0008006" key="5">
    <source>
        <dbReference type="Google" id="ProtNLM"/>
    </source>
</evidence>
<evidence type="ECO:0000313" key="4">
    <source>
        <dbReference type="Proteomes" id="UP000662111"/>
    </source>
</evidence>
<proteinExistence type="predicted"/>
<feature type="region of interest" description="Disordered" evidence="1">
    <location>
        <begin position="72"/>
        <end position="142"/>
    </location>
</feature>
<sequence length="142" mass="14891">MQAVTTARLSVEEDRHRRMRNYLVAMGLRIAGFPVAVWLLLNGYVALGVVLAVLATVIPSIAVGVANAVDRRGTSTQDATPVSPVQGLGPAPRATEETPAPSEPRGEQIRGTVVSSRETPHSDPASPGRHGPADADGHREAS</sequence>
<evidence type="ECO:0000256" key="1">
    <source>
        <dbReference type="SAM" id="MobiDB-lite"/>
    </source>
</evidence>
<protein>
    <recommendedName>
        <fullName evidence="5">DUF3099 domain-containing protein</fullName>
    </recommendedName>
</protein>
<evidence type="ECO:0000256" key="2">
    <source>
        <dbReference type="SAM" id="Phobius"/>
    </source>
</evidence>
<keyword evidence="4" id="KW-1185">Reference proteome</keyword>
<dbReference type="Pfam" id="PF11298">
    <property type="entry name" value="DUF3099"/>
    <property type="match status" value="1"/>
</dbReference>
<gene>
    <name evidence="3" type="ORF">GCM10011509_24450</name>
</gene>
<dbReference type="EMBL" id="BMLB01000005">
    <property type="protein sequence ID" value="GGK74896.1"/>
    <property type="molecule type" value="Genomic_DNA"/>
</dbReference>
<evidence type="ECO:0000313" key="3">
    <source>
        <dbReference type="EMBL" id="GGK74896.1"/>
    </source>
</evidence>
<keyword evidence="2" id="KW-1133">Transmembrane helix</keyword>
<dbReference type="InterPro" id="IPR021449">
    <property type="entry name" value="DUF3099"/>
</dbReference>
<dbReference type="Proteomes" id="UP000662111">
    <property type="component" value="Unassembled WGS sequence"/>
</dbReference>
<name>A0ABQ2F9L1_9MICO</name>
<feature type="transmembrane region" description="Helical" evidence="2">
    <location>
        <begin position="21"/>
        <end position="41"/>
    </location>
</feature>